<reference evidence="6 7" key="1">
    <citation type="submission" date="2020-04" db="EMBL/GenBank/DDBJ databases">
        <title>Vibrio sp. SM6, a novel species isolated from seawater.</title>
        <authorList>
            <person name="Wang X."/>
        </authorList>
    </citation>
    <scope>NUCLEOTIDE SEQUENCE [LARGE SCALE GENOMIC DNA]</scope>
    <source>
        <strain evidence="6 7">SM6</strain>
    </source>
</reference>
<dbReference type="Pfam" id="PF00701">
    <property type="entry name" value="DHDPS"/>
    <property type="match status" value="1"/>
</dbReference>
<dbReference type="PIRSF" id="PIRSF001365">
    <property type="entry name" value="DHDPS"/>
    <property type="match status" value="1"/>
</dbReference>
<dbReference type="CDD" id="cd00408">
    <property type="entry name" value="DHDPS-like"/>
    <property type="match status" value="1"/>
</dbReference>
<evidence type="ECO:0000313" key="7">
    <source>
        <dbReference type="Proteomes" id="UP000535589"/>
    </source>
</evidence>
<evidence type="ECO:0000256" key="3">
    <source>
        <dbReference type="PIRNR" id="PIRNR001365"/>
    </source>
</evidence>
<dbReference type="PRINTS" id="PR00146">
    <property type="entry name" value="DHPICSNTHASE"/>
</dbReference>
<dbReference type="InterPro" id="IPR002220">
    <property type="entry name" value="DapA-like"/>
</dbReference>
<evidence type="ECO:0000256" key="4">
    <source>
        <dbReference type="PIRSR" id="PIRSR001365-1"/>
    </source>
</evidence>
<dbReference type="PANTHER" id="PTHR12128">
    <property type="entry name" value="DIHYDRODIPICOLINATE SYNTHASE"/>
    <property type="match status" value="1"/>
</dbReference>
<dbReference type="SUPFAM" id="SSF51569">
    <property type="entry name" value="Aldolase"/>
    <property type="match status" value="1"/>
</dbReference>
<comment type="caution">
    <text evidence="6">The sequence shown here is derived from an EMBL/GenBank/DDBJ whole genome shotgun (WGS) entry which is preliminary data.</text>
</comment>
<keyword evidence="2 3" id="KW-0456">Lyase</keyword>
<dbReference type="Gene3D" id="3.20.20.70">
    <property type="entry name" value="Aldolase class I"/>
    <property type="match status" value="1"/>
</dbReference>
<gene>
    <name evidence="6" type="ORF">HGP28_02860</name>
</gene>
<feature type="binding site" evidence="5">
    <location>
        <position position="44"/>
    </location>
    <ligand>
        <name>pyruvate</name>
        <dbReference type="ChEBI" id="CHEBI:15361"/>
    </ligand>
</feature>
<proteinExistence type="inferred from homology"/>
<evidence type="ECO:0000256" key="5">
    <source>
        <dbReference type="PIRSR" id="PIRSR001365-2"/>
    </source>
</evidence>
<accession>A0A7X8YFR4</accession>
<feature type="active site" description="Proton donor/acceptor" evidence="4">
    <location>
        <position position="131"/>
    </location>
</feature>
<comment type="similarity">
    <text evidence="1 3">Belongs to the DapA family.</text>
</comment>
<evidence type="ECO:0000313" key="6">
    <source>
        <dbReference type="EMBL" id="NLS11830.1"/>
    </source>
</evidence>
<organism evidence="6 7">
    <name type="scientific">Vibrio agarilyticus</name>
    <dbReference type="NCBI Taxonomy" id="2726741"/>
    <lineage>
        <taxon>Bacteria</taxon>
        <taxon>Pseudomonadati</taxon>
        <taxon>Pseudomonadota</taxon>
        <taxon>Gammaproteobacteria</taxon>
        <taxon>Vibrionales</taxon>
        <taxon>Vibrionaceae</taxon>
        <taxon>Vibrio</taxon>
    </lineage>
</organism>
<name>A0A7X8YFR4_9VIBR</name>
<dbReference type="EMBL" id="JABAIK010000002">
    <property type="protein sequence ID" value="NLS11830.1"/>
    <property type="molecule type" value="Genomic_DNA"/>
</dbReference>
<dbReference type="SMART" id="SM01130">
    <property type="entry name" value="DHDPS"/>
    <property type="match status" value="1"/>
</dbReference>
<dbReference type="RefSeq" id="WP_168834929.1">
    <property type="nucleotide sequence ID" value="NZ_JABAIK010000002.1"/>
</dbReference>
<dbReference type="PANTHER" id="PTHR12128:SF66">
    <property type="entry name" value="4-HYDROXY-2-OXOGLUTARATE ALDOLASE, MITOCHONDRIAL"/>
    <property type="match status" value="1"/>
</dbReference>
<sequence>MFSGLSAYTLTPMDHQQIDEMHYRQVLQRLVGAQVDSISVLGFTGSYAYLSENERRRVTDIAVEEAQSLPVIVGISAQETQTTLNLAAHAKHVGAAGLMLTPMSYQHLNDEEVFGLYQAIANAVELPLIVYGNPAATQYEFSDNLYAKIASLPHVCCIKIPGMPLSDEENHARITQLKALLPSHVTLGISGDPYGAAGLNAGCSTWFSQFGGVFPAQALAITRAAQQGYAVEAVQHSQTLEPIWSLYKQFGSGLRVMATAAEILELVKAPSLPEPLQALSGRDKQALAQLLSELKLR</sequence>
<keyword evidence="7" id="KW-1185">Reference proteome</keyword>
<dbReference type="InterPro" id="IPR013785">
    <property type="entry name" value="Aldolase_TIM"/>
</dbReference>
<dbReference type="GO" id="GO:0008840">
    <property type="term" value="F:4-hydroxy-tetrahydrodipicolinate synthase activity"/>
    <property type="evidence" value="ECO:0007669"/>
    <property type="project" value="TreeGrafter"/>
</dbReference>
<feature type="active site" description="Schiff-base intermediate with substrate" evidence="4">
    <location>
        <position position="159"/>
    </location>
</feature>
<dbReference type="AlphaFoldDB" id="A0A7X8YFR4"/>
<dbReference type="Proteomes" id="UP000535589">
    <property type="component" value="Unassembled WGS sequence"/>
</dbReference>
<evidence type="ECO:0000256" key="1">
    <source>
        <dbReference type="ARBA" id="ARBA00007592"/>
    </source>
</evidence>
<protein>
    <submittedName>
        <fullName evidence="6">Dihydrodipicolinate synthase family protein</fullName>
    </submittedName>
</protein>
<evidence type="ECO:0000256" key="2">
    <source>
        <dbReference type="ARBA" id="ARBA00023239"/>
    </source>
</evidence>